<keyword evidence="3" id="KW-1003">Cell membrane</keyword>
<dbReference type="EMBL" id="JACIDS010000001">
    <property type="protein sequence ID" value="MBB3929344.1"/>
    <property type="molecule type" value="Genomic_DNA"/>
</dbReference>
<evidence type="ECO:0000256" key="2">
    <source>
        <dbReference type="ARBA" id="ARBA00022448"/>
    </source>
</evidence>
<evidence type="ECO:0000313" key="9">
    <source>
        <dbReference type="EMBL" id="MBB3929344.1"/>
    </source>
</evidence>
<dbReference type="InterPro" id="IPR000515">
    <property type="entry name" value="MetI-like"/>
</dbReference>
<evidence type="ECO:0000256" key="5">
    <source>
        <dbReference type="ARBA" id="ARBA00022989"/>
    </source>
</evidence>
<sequence length="294" mass="31733">MPSELRRFYKALWVAPLVFALIVTTLYPTIFLIALATTKSTLGKPFRSFVGLKNITGSLTDAAFQLTVVKGVAFAFASAIVEIVVGFALACLFVALMKAGRYLLIVVLLPLMTPPVMVGVAWKLILAPSGGLLNGVLMNMGITDAPISFLATPVPAWLSIGIADLWQWVPFVTILCFAALVSLPEGVHEASLIDGAGPWQRLRHITLPLVAAPLASIFLLKLIIGFKLFDLVYVLTFGGPGLTTTTATFSIWRLALEQFDVGKAAAQTLIYAIVIGIVTIPVVRLHRWASEHYS</sequence>
<keyword evidence="5 7" id="KW-1133">Transmembrane helix</keyword>
<dbReference type="RefSeq" id="WP_343067937.1">
    <property type="nucleotide sequence ID" value="NZ_JACIDS010000001.1"/>
</dbReference>
<feature type="transmembrane region" description="Helical" evidence="7">
    <location>
        <begin position="231"/>
        <end position="252"/>
    </location>
</feature>
<feature type="domain" description="ABC transmembrane type-1" evidence="8">
    <location>
        <begin position="68"/>
        <end position="282"/>
    </location>
</feature>
<dbReference type="PROSITE" id="PS50928">
    <property type="entry name" value="ABC_TM1"/>
    <property type="match status" value="1"/>
</dbReference>
<feature type="transmembrane region" description="Helical" evidence="7">
    <location>
        <begin position="264"/>
        <end position="283"/>
    </location>
</feature>
<keyword evidence="2 7" id="KW-0813">Transport</keyword>
<dbReference type="Proteomes" id="UP000553963">
    <property type="component" value="Unassembled WGS sequence"/>
</dbReference>
<accession>A0A840AJM6</accession>
<evidence type="ECO:0000256" key="6">
    <source>
        <dbReference type="ARBA" id="ARBA00023136"/>
    </source>
</evidence>
<feature type="transmembrane region" description="Helical" evidence="7">
    <location>
        <begin position="102"/>
        <end position="125"/>
    </location>
</feature>
<dbReference type="GO" id="GO:0005886">
    <property type="term" value="C:plasma membrane"/>
    <property type="evidence" value="ECO:0007669"/>
    <property type="project" value="UniProtKB-SubCell"/>
</dbReference>
<feature type="transmembrane region" description="Helical" evidence="7">
    <location>
        <begin position="72"/>
        <end position="95"/>
    </location>
</feature>
<dbReference type="Gene3D" id="1.10.3720.10">
    <property type="entry name" value="MetI-like"/>
    <property type="match status" value="1"/>
</dbReference>
<dbReference type="AlphaFoldDB" id="A0A840AJM6"/>
<comment type="caution">
    <text evidence="9">The sequence shown here is derived from an EMBL/GenBank/DDBJ whole genome shotgun (WGS) entry which is preliminary data.</text>
</comment>
<organism evidence="9 10">
    <name type="scientific">Kaistia hirudinis</name>
    <dbReference type="NCBI Taxonomy" id="1293440"/>
    <lineage>
        <taxon>Bacteria</taxon>
        <taxon>Pseudomonadati</taxon>
        <taxon>Pseudomonadota</taxon>
        <taxon>Alphaproteobacteria</taxon>
        <taxon>Hyphomicrobiales</taxon>
        <taxon>Kaistiaceae</taxon>
        <taxon>Kaistia</taxon>
    </lineage>
</organism>
<comment type="subcellular location">
    <subcellularLocation>
        <location evidence="1 7">Cell membrane</location>
        <topology evidence="1 7">Multi-pass membrane protein</topology>
    </subcellularLocation>
</comment>
<evidence type="ECO:0000256" key="3">
    <source>
        <dbReference type="ARBA" id="ARBA00022475"/>
    </source>
</evidence>
<feature type="transmembrane region" description="Helical" evidence="7">
    <location>
        <begin position="12"/>
        <end position="36"/>
    </location>
</feature>
<evidence type="ECO:0000256" key="4">
    <source>
        <dbReference type="ARBA" id="ARBA00022692"/>
    </source>
</evidence>
<evidence type="ECO:0000256" key="1">
    <source>
        <dbReference type="ARBA" id="ARBA00004651"/>
    </source>
</evidence>
<evidence type="ECO:0000259" key="8">
    <source>
        <dbReference type="PROSITE" id="PS50928"/>
    </source>
</evidence>
<keyword evidence="9" id="KW-0762">Sugar transport</keyword>
<reference evidence="9 10" key="1">
    <citation type="submission" date="2020-08" db="EMBL/GenBank/DDBJ databases">
        <title>Genomic Encyclopedia of Type Strains, Phase IV (KMG-IV): sequencing the most valuable type-strain genomes for metagenomic binning, comparative biology and taxonomic classification.</title>
        <authorList>
            <person name="Goeker M."/>
        </authorList>
    </citation>
    <scope>NUCLEOTIDE SEQUENCE [LARGE SCALE GENOMIC DNA]</scope>
    <source>
        <strain evidence="9 10">DSM 25966</strain>
    </source>
</reference>
<dbReference type="GO" id="GO:0055085">
    <property type="term" value="P:transmembrane transport"/>
    <property type="evidence" value="ECO:0007669"/>
    <property type="project" value="InterPro"/>
</dbReference>
<dbReference type="CDD" id="cd06261">
    <property type="entry name" value="TM_PBP2"/>
    <property type="match status" value="1"/>
</dbReference>
<feature type="transmembrane region" description="Helical" evidence="7">
    <location>
        <begin position="165"/>
        <end position="184"/>
    </location>
</feature>
<evidence type="ECO:0000313" key="10">
    <source>
        <dbReference type="Proteomes" id="UP000553963"/>
    </source>
</evidence>
<keyword evidence="6 7" id="KW-0472">Membrane</keyword>
<protein>
    <submittedName>
        <fullName evidence="9">Multiple sugar transport system permease protein</fullName>
    </submittedName>
</protein>
<keyword evidence="10" id="KW-1185">Reference proteome</keyword>
<comment type="similarity">
    <text evidence="7">Belongs to the binding-protein-dependent transport system permease family.</text>
</comment>
<name>A0A840AJM6_9HYPH</name>
<dbReference type="Pfam" id="PF00528">
    <property type="entry name" value="BPD_transp_1"/>
    <property type="match status" value="1"/>
</dbReference>
<proteinExistence type="inferred from homology"/>
<feature type="transmembrane region" description="Helical" evidence="7">
    <location>
        <begin position="204"/>
        <end position="224"/>
    </location>
</feature>
<dbReference type="PANTHER" id="PTHR43005:SF1">
    <property type="entry name" value="SPERMIDINE_PUTRESCINE TRANSPORT SYSTEM PERMEASE PROTEIN"/>
    <property type="match status" value="1"/>
</dbReference>
<evidence type="ECO:0000256" key="7">
    <source>
        <dbReference type="RuleBase" id="RU363032"/>
    </source>
</evidence>
<dbReference type="PANTHER" id="PTHR43005">
    <property type="entry name" value="BLR7065 PROTEIN"/>
    <property type="match status" value="1"/>
</dbReference>
<gene>
    <name evidence="9" type="ORF">GGR25_000363</name>
</gene>
<dbReference type="InterPro" id="IPR035906">
    <property type="entry name" value="MetI-like_sf"/>
</dbReference>
<keyword evidence="4 7" id="KW-0812">Transmembrane</keyword>
<dbReference type="SUPFAM" id="SSF161098">
    <property type="entry name" value="MetI-like"/>
    <property type="match status" value="1"/>
</dbReference>
<feature type="transmembrane region" description="Helical" evidence="7">
    <location>
        <begin position="137"/>
        <end position="158"/>
    </location>
</feature>